<dbReference type="GO" id="GO:0007188">
    <property type="term" value="P:adenylate cyclase-modulating G protein-coupled receptor signaling pathway"/>
    <property type="evidence" value="ECO:0007669"/>
    <property type="project" value="TreeGrafter"/>
</dbReference>
<dbReference type="Gene3D" id="1.20.1070.10">
    <property type="entry name" value="Rhodopsin 7-helix transmembrane proteins"/>
    <property type="match status" value="2"/>
</dbReference>
<dbReference type="Gene3D" id="4.10.1240.10">
    <property type="entry name" value="GPCR, family 2, extracellular hormone receptor domain"/>
    <property type="match status" value="1"/>
</dbReference>
<name>A0A8J2MHV4_9NEOP</name>
<keyword evidence="8" id="KW-1015">Disulfide bond</keyword>
<dbReference type="GO" id="GO:0004948">
    <property type="term" value="F:calcitonin receptor activity"/>
    <property type="evidence" value="ECO:0007669"/>
    <property type="project" value="InterPro"/>
</dbReference>
<evidence type="ECO:0000259" key="11">
    <source>
        <dbReference type="PROSITE" id="PS50227"/>
    </source>
</evidence>
<dbReference type="PANTHER" id="PTHR45620">
    <property type="entry name" value="PDF RECEPTOR-LIKE PROTEIN-RELATED"/>
    <property type="match status" value="1"/>
</dbReference>
<dbReference type="PROSITE" id="PS50227">
    <property type="entry name" value="G_PROTEIN_RECEP_F2_3"/>
    <property type="match status" value="1"/>
</dbReference>
<comment type="caution">
    <text evidence="12">The sequence shown here is derived from an EMBL/GenBank/DDBJ whole genome shotgun (WGS) entry which is preliminary data.</text>
</comment>
<evidence type="ECO:0000256" key="9">
    <source>
        <dbReference type="ARBA" id="ARBA00023180"/>
    </source>
</evidence>
<evidence type="ECO:0000256" key="6">
    <source>
        <dbReference type="ARBA" id="ARBA00022989"/>
    </source>
</evidence>
<dbReference type="PANTHER" id="PTHR45620:SF32">
    <property type="entry name" value="DIURETIC HORMONE 31 RECEPTOR, ISOFORM C"/>
    <property type="match status" value="1"/>
</dbReference>
<protein>
    <submittedName>
        <fullName evidence="12">(African queen) hypothetical protein</fullName>
    </submittedName>
</protein>
<comment type="similarity">
    <text evidence="2">Belongs to the G-protein coupled receptor 2 family.</text>
</comment>
<dbReference type="InterPro" id="IPR000832">
    <property type="entry name" value="GPCR_2_secretin-like"/>
</dbReference>
<proteinExistence type="inferred from homology"/>
<reference evidence="12" key="1">
    <citation type="submission" date="2021-09" db="EMBL/GenBank/DDBJ databases">
        <authorList>
            <person name="Martin H S."/>
        </authorList>
    </citation>
    <scope>NUCLEOTIDE SEQUENCE</scope>
</reference>
<dbReference type="Pfam" id="PF00002">
    <property type="entry name" value="7tm_2"/>
    <property type="match status" value="1"/>
</dbReference>
<keyword evidence="7 10" id="KW-0472">Membrane</keyword>
<dbReference type="EMBL" id="CAKASE010000043">
    <property type="protein sequence ID" value="CAG9558356.1"/>
    <property type="molecule type" value="Genomic_DNA"/>
</dbReference>
<evidence type="ECO:0000256" key="8">
    <source>
        <dbReference type="ARBA" id="ARBA00023157"/>
    </source>
</evidence>
<evidence type="ECO:0000313" key="13">
    <source>
        <dbReference type="Proteomes" id="UP000789524"/>
    </source>
</evidence>
<keyword evidence="5" id="KW-0732">Signal</keyword>
<evidence type="ECO:0000256" key="2">
    <source>
        <dbReference type="ARBA" id="ARBA00005314"/>
    </source>
</evidence>
<dbReference type="InterPro" id="IPR050332">
    <property type="entry name" value="GPCR_2"/>
</dbReference>
<feature type="transmembrane region" description="Helical" evidence="10">
    <location>
        <begin position="131"/>
        <end position="149"/>
    </location>
</feature>
<dbReference type="AlphaFoldDB" id="A0A8J2MHV4"/>
<evidence type="ECO:0000256" key="3">
    <source>
        <dbReference type="ARBA" id="ARBA00022475"/>
    </source>
</evidence>
<evidence type="ECO:0000256" key="7">
    <source>
        <dbReference type="ARBA" id="ARBA00023136"/>
    </source>
</evidence>
<keyword evidence="3" id="KW-1003">Cell membrane</keyword>
<dbReference type="SUPFAM" id="SSF111418">
    <property type="entry name" value="Hormone receptor domain"/>
    <property type="match status" value="1"/>
</dbReference>
<evidence type="ECO:0000313" key="12">
    <source>
        <dbReference type="EMBL" id="CAG9558356.1"/>
    </source>
</evidence>
<accession>A0A8J2MHV4</accession>
<dbReference type="PRINTS" id="PR01350">
    <property type="entry name" value="CTRFAMILY"/>
</dbReference>
<keyword evidence="4 10" id="KW-0812">Transmembrane</keyword>
<dbReference type="InterPro" id="IPR017983">
    <property type="entry name" value="GPCR_2_secretin-like_CS"/>
</dbReference>
<evidence type="ECO:0000256" key="1">
    <source>
        <dbReference type="ARBA" id="ARBA00004651"/>
    </source>
</evidence>
<evidence type="ECO:0000256" key="4">
    <source>
        <dbReference type="ARBA" id="ARBA00022692"/>
    </source>
</evidence>
<dbReference type="OrthoDB" id="16753at2759"/>
<dbReference type="SMART" id="SM00008">
    <property type="entry name" value="HormR"/>
    <property type="match status" value="1"/>
</dbReference>
<evidence type="ECO:0000256" key="10">
    <source>
        <dbReference type="SAM" id="Phobius"/>
    </source>
</evidence>
<keyword evidence="9" id="KW-0325">Glycoprotein</keyword>
<dbReference type="Pfam" id="PF02793">
    <property type="entry name" value="HRM"/>
    <property type="match status" value="1"/>
</dbReference>
<feature type="transmembrane region" description="Helical" evidence="10">
    <location>
        <begin position="201"/>
        <end position="220"/>
    </location>
</feature>
<feature type="domain" description="G-protein coupled receptors family 2 profile 1" evidence="11">
    <location>
        <begin position="24"/>
        <end position="117"/>
    </location>
</feature>
<dbReference type="PROSITE" id="PS00649">
    <property type="entry name" value="G_PROTEIN_RECEP_F2_1"/>
    <property type="match status" value="1"/>
</dbReference>
<sequence length="259" mass="29425">MKNLAREEIEVNPKLQLLRRLIRQCYRQNITHSWIKEDGTAEEKTDGALVCPRTFDGFLCWDETPAGATAFQSCPGFVIGFDPKRYAYKKCMENGVWFLHPEGNRPWTNYTTCVDIDDLNVFVKEKVAMRCFLAIGWGLSLVIIIIYAVVRYHIPGATERCWMEQSEAFWIITVPVIPLFGLHFVLIPFRPSPEMPGEKLYQVVSALLTSLQGVCVAVLFCFTNHDVVTAAKTYISRYVQHNDVIPMTGLAPRDGTAQV</sequence>
<dbReference type="InterPro" id="IPR036445">
    <property type="entry name" value="GPCR_2_extracell_dom_sf"/>
</dbReference>
<feature type="transmembrane region" description="Helical" evidence="10">
    <location>
        <begin position="169"/>
        <end position="189"/>
    </location>
</feature>
<evidence type="ECO:0000256" key="5">
    <source>
        <dbReference type="ARBA" id="ARBA00022729"/>
    </source>
</evidence>
<dbReference type="InterPro" id="IPR003287">
    <property type="entry name" value="GPCR_2_calcitonin_rcpt_fam"/>
</dbReference>
<gene>
    <name evidence="12" type="ORF">DCHRY22_LOCUS504</name>
</gene>
<keyword evidence="13" id="KW-1185">Reference proteome</keyword>
<organism evidence="12 13">
    <name type="scientific">Danaus chrysippus</name>
    <name type="common">African queen</name>
    <dbReference type="NCBI Taxonomy" id="151541"/>
    <lineage>
        <taxon>Eukaryota</taxon>
        <taxon>Metazoa</taxon>
        <taxon>Ecdysozoa</taxon>
        <taxon>Arthropoda</taxon>
        <taxon>Hexapoda</taxon>
        <taxon>Insecta</taxon>
        <taxon>Pterygota</taxon>
        <taxon>Neoptera</taxon>
        <taxon>Endopterygota</taxon>
        <taxon>Lepidoptera</taxon>
        <taxon>Glossata</taxon>
        <taxon>Ditrysia</taxon>
        <taxon>Papilionoidea</taxon>
        <taxon>Nymphalidae</taxon>
        <taxon>Danainae</taxon>
        <taxon>Danaini</taxon>
        <taxon>Danaina</taxon>
        <taxon>Danaus</taxon>
        <taxon>Anosia</taxon>
    </lineage>
</organism>
<keyword evidence="6 10" id="KW-1133">Transmembrane helix</keyword>
<dbReference type="Proteomes" id="UP000789524">
    <property type="component" value="Unassembled WGS sequence"/>
</dbReference>
<dbReference type="GO" id="GO:0005886">
    <property type="term" value="C:plasma membrane"/>
    <property type="evidence" value="ECO:0007669"/>
    <property type="project" value="UniProtKB-SubCell"/>
</dbReference>
<dbReference type="InterPro" id="IPR001879">
    <property type="entry name" value="GPCR_2_extracellular_dom"/>
</dbReference>
<comment type="subcellular location">
    <subcellularLocation>
        <location evidence="1">Cell membrane</location>
        <topology evidence="1">Multi-pass membrane protein</topology>
    </subcellularLocation>
</comment>